<dbReference type="PROSITE" id="PS51257">
    <property type="entry name" value="PROKAR_LIPOPROTEIN"/>
    <property type="match status" value="1"/>
</dbReference>
<organism evidence="1 2">
    <name type="scientific">Agaribacillus aureus</name>
    <dbReference type="NCBI Taxonomy" id="3051825"/>
    <lineage>
        <taxon>Bacteria</taxon>
        <taxon>Pseudomonadati</taxon>
        <taxon>Bacteroidota</taxon>
        <taxon>Cytophagia</taxon>
        <taxon>Cytophagales</taxon>
        <taxon>Splendidivirgaceae</taxon>
        <taxon>Agaribacillus</taxon>
    </lineage>
</organism>
<accession>A0ABT8L6Q8</accession>
<dbReference type="EMBL" id="JAUJEB010000003">
    <property type="protein sequence ID" value="MDN5213432.1"/>
    <property type="molecule type" value="Genomic_DNA"/>
</dbReference>
<comment type="caution">
    <text evidence="1">The sequence shown here is derived from an EMBL/GenBank/DDBJ whole genome shotgun (WGS) entry which is preliminary data.</text>
</comment>
<sequence length="448" mass="51207">MKRGNTLCWLWLLMTACAPHISGTRPENSKVPVVETEGGSRPGWVTSKPVMDEYYVGIGSAKTYVPDYRRIAKDKALEDMSSEISVTIDATTFLYQNEFGSRFYEKYEAYIRSSTSEELSDFEIWNEWQDDNTYWVAYRLSRSRYHQLKKEEMEMAITMAVKHLEIAGTSEKQGEYLTAINNYLKAVDMLKKYLDQPIAANIEGDRQLIIPYCSRAIQKILHDLKIGEKAIRFNPVKASSPVITLVCRGHAARGFLLSTEDRQLMTNQNGQVVLEVNELAGQSLLTLKIPVDMWRSSWKDNVILSRFTASLQYPKFDIPVSLTTTVLHVEGEEYNLGTNVKRQRIKPELINLLSAYRFVFTDNPQKSDFRFTYKITTRQGNEASGLYVCWADVEISLYNAANEQIYSDQLLNVKGIHSSFPAAGTRAIENVAPLLKEKIIYPFIKNVF</sequence>
<evidence type="ECO:0000313" key="1">
    <source>
        <dbReference type="EMBL" id="MDN5213432.1"/>
    </source>
</evidence>
<dbReference type="RefSeq" id="WP_346758771.1">
    <property type="nucleotide sequence ID" value="NZ_JAUJEB010000003.1"/>
</dbReference>
<keyword evidence="2" id="KW-1185">Reference proteome</keyword>
<proteinExistence type="predicted"/>
<dbReference type="Proteomes" id="UP001172083">
    <property type="component" value="Unassembled WGS sequence"/>
</dbReference>
<name>A0ABT8L6Q8_9BACT</name>
<evidence type="ECO:0000313" key="2">
    <source>
        <dbReference type="Proteomes" id="UP001172083"/>
    </source>
</evidence>
<gene>
    <name evidence="1" type="ORF">QQ020_15285</name>
</gene>
<keyword evidence="1" id="KW-0449">Lipoprotein</keyword>
<reference evidence="1" key="1">
    <citation type="submission" date="2023-06" db="EMBL/GenBank/DDBJ databases">
        <title>Genomic of Agaribacillus aureum.</title>
        <authorList>
            <person name="Wang G."/>
        </authorList>
    </citation>
    <scope>NUCLEOTIDE SEQUENCE</scope>
    <source>
        <strain evidence="1">BMA12</strain>
    </source>
</reference>
<protein>
    <submittedName>
        <fullName evidence="1">LPP20 family lipoprotein</fullName>
    </submittedName>
</protein>
<dbReference type="Gene3D" id="3.10.28.20">
    <property type="entry name" value="Acetamidase/Formamidase-like domains"/>
    <property type="match status" value="1"/>
</dbReference>